<evidence type="ECO:0000256" key="6">
    <source>
        <dbReference type="ARBA" id="ARBA00023289"/>
    </source>
</evidence>
<evidence type="ECO:0000256" key="3">
    <source>
        <dbReference type="ARBA" id="ARBA00023044"/>
    </source>
</evidence>
<evidence type="ECO:0000256" key="4">
    <source>
        <dbReference type="ARBA" id="ARBA00023287"/>
    </source>
</evidence>
<comment type="subcellular location">
    <subcellularLocation>
        <location evidence="1">Secreted</location>
    </subcellularLocation>
</comment>
<evidence type="ECO:0000313" key="10">
    <source>
        <dbReference type="EMBL" id="MBE1555111.1"/>
    </source>
</evidence>
<keyword evidence="5" id="KW-0449">Lipoprotein</keyword>
<evidence type="ECO:0000256" key="8">
    <source>
        <dbReference type="ARBA" id="ARBA00029545"/>
    </source>
</evidence>
<reference evidence="10" key="1">
    <citation type="submission" date="2020-10" db="EMBL/GenBank/DDBJ databases">
        <title>Genomic Encyclopedia of Type Strains, Phase IV (KMG-IV): sequencing the most valuable type-strain genomes for metagenomic binning, comparative biology and taxonomic classification.</title>
        <authorList>
            <person name="Goeker M."/>
        </authorList>
    </citation>
    <scope>NUCLEOTIDE SEQUENCE</scope>
    <source>
        <strain evidence="10">DSM 13886</strain>
    </source>
</reference>
<evidence type="ECO:0000313" key="11">
    <source>
        <dbReference type="Proteomes" id="UP000658225"/>
    </source>
</evidence>
<name>A0A927MJN9_9BACL</name>
<gene>
    <name evidence="10" type="ORF">H4683_002210</name>
</gene>
<keyword evidence="2" id="KW-0964">Secreted</keyword>
<protein>
    <recommendedName>
        <fullName evidence="8">ComX pheromone</fullName>
    </recommendedName>
    <alternativeName>
        <fullName evidence="9">Competence pheromone</fullName>
    </alternativeName>
</protein>
<evidence type="ECO:0000256" key="9">
    <source>
        <dbReference type="ARBA" id="ARBA00030321"/>
    </source>
</evidence>
<dbReference type="GO" id="GO:0030420">
    <property type="term" value="P:establishment of competence for transformation"/>
    <property type="evidence" value="ECO:0007669"/>
    <property type="project" value="UniProtKB-KW"/>
</dbReference>
<dbReference type="GO" id="GO:0005186">
    <property type="term" value="F:pheromone activity"/>
    <property type="evidence" value="ECO:0007669"/>
    <property type="project" value="UniProtKB-KW"/>
</dbReference>
<sequence length="53" mass="6098">MQEVIQFLVNNSDVVEKVKEGKASLLGVNAEESKAILEIFFEGQVTPNYYYWE</sequence>
<evidence type="ECO:0000256" key="7">
    <source>
        <dbReference type="ARBA" id="ARBA00029483"/>
    </source>
</evidence>
<dbReference type="GO" id="GO:0005576">
    <property type="term" value="C:extracellular region"/>
    <property type="evidence" value="ECO:0007669"/>
    <property type="project" value="UniProtKB-SubCell"/>
</dbReference>
<evidence type="ECO:0000256" key="1">
    <source>
        <dbReference type="ARBA" id="ARBA00004613"/>
    </source>
</evidence>
<dbReference type="RefSeq" id="WP_192598858.1">
    <property type="nucleotide sequence ID" value="NZ_JADBEL010000011.1"/>
</dbReference>
<dbReference type="Pfam" id="PF05952">
    <property type="entry name" value="ComX"/>
    <property type="match status" value="1"/>
</dbReference>
<accession>A0A927MJN9</accession>
<evidence type="ECO:0000256" key="2">
    <source>
        <dbReference type="ARBA" id="ARBA00022525"/>
    </source>
</evidence>
<keyword evidence="6" id="KW-0636">Prenylation</keyword>
<dbReference type="EMBL" id="JADBEL010000011">
    <property type="protein sequence ID" value="MBE1555111.1"/>
    <property type="molecule type" value="Genomic_DNA"/>
</dbReference>
<organism evidence="10 11">
    <name type="scientific">Sporosarcina limicola</name>
    <dbReference type="NCBI Taxonomy" id="34101"/>
    <lineage>
        <taxon>Bacteria</taxon>
        <taxon>Bacillati</taxon>
        <taxon>Bacillota</taxon>
        <taxon>Bacilli</taxon>
        <taxon>Bacillales</taxon>
        <taxon>Caryophanaceae</taxon>
        <taxon>Sporosarcina</taxon>
    </lineage>
</organism>
<keyword evidence="3" id="KW-0588">Pheromone</keyword>
<comment type="caution">
    <text evidence="10">The sequence shown here is derived from an EMBL/GenBank/DDBJ whole genome shotgun (WGS) entry which is preliminary data.</text>
</comment>
<evidence type="ECO:0000256" key="5">
    <source>
        <dbReference type="ARBA" id="ARBA00023288"/>
    </source>
</evidence>
<keyword evidence="11" id="KW-1185">Reference proteome</keyword>
<dbReference type="AlphaFoldDB" id="A0A927MJN9"/>
<dbReference type="Proteomes" id="UP000658225">
    <property type="component" value="Unassembled WGS sequence"/>
</dbReference>
<dbReference type="InterPro" id="IPR009233">
    <property type="entry name" value="Competence_ComX_Bacillus"/>
</dbReference>
<comment type="subunit">
    <text evidence="7">Interacts directly with the sensor histidine kinase ComP and stimulates its activity.</text>
</comment>
<keyword evidence="4" id="KW-0178">Competence</keyword>
<proteinExistence type="predicted"/>